<sequence>MRYGDTRPTAVPGVVDGSLTISLGADREVSFHIELGSDGDPSGQGAQFEIILGPQDAETVRAALEGRAGGSGQAAPFGMWPASVPCQIGIHVGL</sequence>
<protein>
    <submittedName>
        <fullName evidence="1">Uncharacterized protein</fullName>
    </submittedName>
</protein>
<organism evidence="1 2">
    <name type="scientific">Streptomyces curacoi</name>
    <dbReference type="NCBI Taxonomy" id="146536"/>
    <lineage>
        <taxon>Bacteria</taxon>
        <taxon>Bacillati</taxon>
        <taxon>Actinomycetota</taxon>
        <taxon>Actinomycetes</taxon>
        <taxon>Kitasatosporales</taxon>
        <taxon>Streptomycetaceae</taxon>
        <taxon>Streptomyces</taxon>
    </lineage>
</organism>
<keyword evidence="2" id="KW-1185">Reference proteome</keyword>
<reference evidence="1 2" key="1">
    <citation type="submission" date="2015-10" db="EMBL/GenBank/DDBJ databases">
        <title>Draft genome sequence of Streptomyces curacoi DSM 40107, type strain for the species Streptomyces curacoi.</title>
        <authorList>
            <person name="Ruckert C."/>
            <person name="Winkler A."/>
            <person name="Kalinowski J."/>
            <person name="Kampfer P."/>
            <person name="Glaeser S."/>
        </authorList>
    </citation>
    <scope>NUCLEOTIDE SEQUENCE [LARGE SCALE GENOMIC DNA]</scope>
    <source>
        <strain evidence="1 2">DSM 40107</strain>
    </source>
</reference>
<dbReference type="OrthoDB" id="9992006at2"/>
<dbReference type="RefSeq" id="WP_062149994.1">
    <property type="nucleotide sequence ID" value="NZ_KQ947987.1"/>
</dbReference>
<evidence type="ECO:0000313" key="2">
    <source>
        <dbReference type="Proteomes" id="UP000054024"/>
    </source>
</evidence>
<dbReference type="Proteomes" id="UP000054024">
    <property type="component" value="Unassembled WGS sequence"/>
</dbReference>
<accession>A0A117P8R6</accession>
<gene>
    <name evidence="1" type="ORF">AQI70_16705</name>
</gene>
<name>A0A117P8R6_9ACTN</name>
<comment type="caution">
    <text evidence="1">The sequence shown here is derived from an EMBL/GenBank/DDBJ whole genome shotgun (WGS) entry which is preliminary data.</text>
</comment>
<dbReference type="STRING" id="146536.AQI70_16705"/>
<evidence type="ECO:0000313" key="1">
    <source>
        <dbReference type="EMBL" id="KUM75158.1"/>
    </source>
</evidence>
<dbReference type="EMBL" id="LMWJ01000012">
    <property type="protein sequence ID" value="KUM75158.1"/>
    <property type="molecule type" value="Genomic_DNA"/>
</dbReference>
<dbReference type="AlphaFoldDB" id="A0A117P8R6"/>
<proteinExistence type="predicted"/>